<proteinExistence type="inferred from homology"/>
<feature type="domain" description="Reverse transcriptase" evidence="2">
    <location>
        <begin position="95"/>
        <end position="317"/>
    </location>
</feature>
<dbReference type="InterPro" id="IPR051083">
    <property type="entry name" value="GrpII_Intron_Splice-Mob/Def"/>
</dbReference>
<dbReference type="PROSITE" id="PS50878">
    <property type="entry name" value="RT_POL"/>
    <property type="match status" value="1"/>
</dbReference>
<sequence>MKEHQSILDLNNIEAKKYFLKMESYFNSDLPAYFDFNILLDKIAYELGENSINGIMRSDKKVFECDEVNYTLLLNKDGKLSWRPLQLIHPVLYVNLVNIITKKENWEKITSRFIKFRSNNRIECLSIPVIGNDEKDKAAQVSEWWQKVELRSIELALNYEYLYDTDITDCYGSIYTHSLAWAIETREVAKEKKRDKNLLGNIIDSAIQNMQCGQTNGIPQGSVLMDFIAEILLGYIDEILTEQLNTAHIVNYKILRYRDDYRIFVNNPDEGEKILKILSEVLCVYGLKLGSAKTKYYNDVILASIKNDKLKWITEKNSHKYLLKHAFIIKNHAESHPNSGSLSVALKEFNERVKKISELDISSKPIISIIMDVAYRNPKLYPVSFAILSKFLTLLKEDKERLQLLKLIFDKFKKLPNISYFELWLQRAIGSDMQHFKFNGELSQIVVGENPQIWNSEWIASSKILRIISDTPVVNFDKLRMVEPIIEPEEFDLFPEKSL</sequence>
<dbReference type="AlphaFoldDB" id="A0A3F3IAJ1"/>
<dbReference type="EMBL" id="MJEL01000034">
    <property type="protein sequence ID" value="OEH96390.1"/>
    <property type="molecule type" value="Genomic_DNA"/>
</dbReference>
<dbReference type="Pfam" id="PF00078">
    <property type="entry name" value="RVT_1"/>
    <property type="match status" value="1"/>
</dbReference>
<dbReference type="InterPro" id="IPR000477">
    <property type="entry name" value="RT_dom"/>
</dbReference>
<name>A0A3F3IAJ1_SALER</name>
<dbReference type="PANTHER" id="PTHR34047:SF8">
    <property type="entry name" value="PROTEIN YKFC"/>
    <property type="match status" value="1"/>
</dbReference>
<organism evidence="3">
    <name type="scientific">Salmonella enterica</name>
    <name type="common">Salmonella choleraesuis</name>
    <dbReference type="NCBI Taxonomy" id="28901"/>
    <lineage>
        <taxon>Bacteria</taxon>
        <taxon>Pseudomonadati</taxon>
        <taxon>Pseudomonadota</taxon>
        <taxon>Gammaproteobacteria</taxon>
        <taxon>Enterobacterales</taxon>
        <taxon>Enterobacteriaceae</taxon>
        <taxon>Salmonella</taxon>
    </lineage>
</organism>
<dbReference type="CDD" id="cd01646">
    <property type="entry name" value="RT_Bac_retron_I"/>
    <property type="match status" value="1"/>
</dbReference>
<dbReference type="Proteomes" id="UP000852880">
    <property type="component" value="Unassembled WGS sequence"/>
</dbReference>
<protein>
    <submittedName>
        <fullName evidence="3">Cobalt transporter</fullName>
    </submittedName>
</protein>
<reference evidence="3" key="1">
    <citation type="submission" date="2016-09" db="EMBL/GenBank/DDBJ databases">
        <title>Whole Genome Sequencing of Salmonella enterica subsp. enterica serovar Nottingham.</title>
        <authorList>
            <person name="Zheng J."/>
            <person name="Wang H."/>
        </authorList>
    </citation>
    <scope>NUCLEOTIDE SEQUENCE [LARGE SCALE GENOMIC DNA]</scope>
    <source>
        <strain evidence="3">CFSAN055411</strain>
    </source>
</reference>
<evidence type="ECO:0000256" key="1">
    <source>
        <dbReference type="ARBA" id="ARBA00034120"/>
    </source>
</evidence>
<evidence type="ECO:0000313" key="3">
    <source>
        <dbReference type="EMBL" id="OEH96390.1"/>
    </source>
</evidence>
<accession>A0A3F3IAJ1</accession>
<gene>
    <name evidence="3" type="ORF">BH006_02825</name>
</gene>
<dbReference type="PANTHER" id="PTHR34047">
    <property type="entry name" value="NUCLEAR INTRON MATURASE 1, MITOCHONDRIAL-RELATED"/>
    <property type="match status" value="1"/>
</dbReference>
<dbReference type="RefSeq" id="WP_063917248.1">
    <property type="nucleotide sequence ID" value="NZ_MJEL01000034.1"/>
</dbReference>
<evidence type="ECO:0000259" key="2">
    <source>
        <dbReference type="PROSITE" id="PS50878"/>
    </source>
</evidence>
<comment type="similarity">
    <text evidence="1">Belongs to the bacterial reverse transcriptase family.</text>
</comment>
<comment type="caution">
    <text evidence="3">The sequence shown here is derived from an EMBL/GenBank/DDBJ whole genome shotgun (WGS) entry which is preliminary data.</text>
</comment>